<dbReference type="PANTHER" id="PTHR12526">
    <property type="entry name" value="GLYCOSYLTRANSFERASE"/>
    <property type="match status" value="1"/>
</dbReference>
<dbReference type="EMBL" id="NOUV01000005">
    <property type="protein sequence ID" value="PDX88009.1"/>
    <property type="molecule type" value="Genomic_DNA"/>
</dbReference>
<protein>
    <submittedName>
        <fullName evidence="2">Glycosyl transferase</fullName>
    </submittedName>
</protein>
<proteinExistence type="predicted"/>
<gene>
    <name evidence="2" type="ORF">CHR60_03045</name>
</gene>
<dbReference type="GO" id="GO:0016740">
    <property type="term" value="F:transferase activity"/>
    <property type="evidence" value="ECO:0007669"/>
    <property type="project" value="UniProtKB-KW"/>
</dbReference>
<comment type="caution">
    <text evidence="2">The sequence shown here is derived from an EMBL/GenBank/DDBJ whole genome shotgun (WGS) entry which is preliminary data.</text>
</comment>
<dbReference type="Gene3D" id="3.40.50.2000">
    <property type="entry name" value="Glycogen Phosphorylase B"/>
    <property type="match status" value="2"/>
</dbReference>
<dbReference type="InterPro" id="IPR047691">
    <property type="entry name" value="PelF-like"/>
</dbReference>
<dbReference type="RefSeq" id="WP_097791668.1">
    <property type="nucleotide sequence ID" value="NZ_NOUV01000005.1"/>
</dbReference>
<dbReference type="AlphaFoldDB" id="A0A2A7B9K9"/>
<dbReference type="NCBIfam" id="NF038011">
    <property type="entry name" value="PelF"/>
    <property type="match status" value="1"/>
</dbReference>
<evidence type="ECO:0000313" key="2">
    <source>
        <dbReference type="EMBL" id="PDX88009.1"/>
    </source>
</evidence>
<dbReference type="SUPFAM" id="SSF53756">
    <property type="entry name" value="UDP-Glycosyltransferase/glycogen phosphorylase"/>
    <property type="match status" value="1"/>
</dbReference>
<keyword evidence="2" id="KW-0808">Transferase</keyword>
<dbReference type="PANTHER" id="PTHR12526:SF608">
    <property type="entry name" value="PELF"/>
    <property type="match status" value="1"/>
</dbReference>
<dbReference type="Pfam" id="PF11997">
    <property type="entry name" value="DUF3492"/>
    <property type="match status" value="1"/>
</dbReference>
<evidence type="ECO:0000313" key="3">
    <source>
        <dbReference type="Proteomes" id="UP000220904"/>
    </source>
</evidence>
<reference evidence="2 3" key="1">
    <citation type="journal article" date="2017" name="Front. Microbiol.">
        <title>New Insights into the Diversity of the Genus Faecalibacterium.</title>
        <authorList>
            <person name="Benevides L."/>
            <person name="Burman S."/>
            <person name="Martin R."/>
            <person name="Robert V."/>
            <person name="Thomas M."/>
            <person name="Miquel S."/>
            <person name="Chain F."/>
            <person name="Sokol H."/>
            <person name="Bermudez-Humaran L.G."/>
            <person name="Morrison M."/>
            <person name="Langella P."/>
            <person name="Azevedo V.A."/>
            <person name="Chatel J.M."/>
            <person name="Soares S."/>
        </authorList>
    </citation>
    <scope>NUCLEOTIDE SEQUENCE [LARGE SCALE GENOMIC DNA]</scope>
    <source>
        <strain evidence="2 3">AHMP21</strain>
    </source>
</reference>
<accession>A0A2A7B9K9</accession>
<organism evidence="2 3">
    <name type="scientific">Faecalibacterium prausnitzii</name>
    <dbReference type="NCBI Taxonomy" id="853"/>
    <lineage>
        <taxon>Bacteria</taxon>
        <taxon>Bacillati</taxon>
        <taxon>Bacillota</taxon>
        <taxon>Clostridia</taxon>
        <taxon>Eubacteriales</taxon>
        <taxon>Oscillospiraceae</taxon>
        <taxon>Faecalibacterium</taxon>
    </lineage>
</organism>
<dbReference type="Pfam" id="PF13692">
    <property type="entry name" value="Glyco_trans_1_4"/>
    <property type="match status" value="1"/>
</dbReference>
<dbReference type="Proteomes" id="UP000220904">
    <property type="component" value="Unassembled WGS sequence"/>
</dbReference>
<sequence length="486" mass="54841">MRICLVLEGSYPYVYGGVSTWMHSCIRSMPEHEFVLWVIGANAKDRGRFVYALPPNVVEVHEVFLDDALRLRGEAKPQPFTKEEQAALEELVRLGSPDWAVLFRLFGEKKAHPLAFLQSRAFMQMFTKICAEEYPYTAFADAFHTVRSMLLPVLHLLTGEVPKADLYHAICTGYGGLLACRGGSTFHRPVLLTEHGIYTREREEEIIRAEWVRPDFKERWIRFFYMLSEQIYRQAFRVTSLFTSARSIQIGMGCPAEKCVVIPNGIPYETFCGIPLKAEDGWVDIGALVRLAPIKDIKTLLYAFWELSARRKNVRLHILGGVDDAEYAAECTALARQLGLENVRFTGRVDSAAYLHRLDFTVLTSISEGQPLSVLESLAARRPCVTTDVGCCRELLEGAPGDTLGRAGYCVPPMYRQGLADAMEKLCASRTLREKLGAVGQKRVAQAYRHEQMLEQYRALYAETARAHGLPDETDSEELWLELGSN</sequence>
<dbReference type="OrthoDB" id="9772485at2"/>
<evidence type="ECO:0000259" key="1">
    <source>
        <dbReference type="Pfam" id="PF11997"/>
    </source>
</evidence>
<name>A0A2A7B9K9_9FIRM</name>
<feature type="domain" description="DUF3492" evidence="1">
    <location>
        <begin position="1"/>
        <end position="256"/>
    </location>
</feature>
<dbReference type="InterPro" id="IPR022622">
    <property type="entry name" value="DUF3492"/>
</dbReference>